<organism evidence="3 4">
    <name type="scientific">Macrostomum lignano</name>
    <dbReference type="NCBI Taxonomy" id="282301"/>
    <lineage>
        <taxon>Eukaryota</taxon>
        <taxon>Metazoa</taxon>
        <taxon>Spiralia</taxon>
        <taxon>Lophotrochozoa</taxon>
        <taxon>Platyhelminthes</taxon>
        <taxon>Rhabditophora</taxon>
        <taxon>Macrostomorpha</taxon>
        <taxon>Macrostomida</taxon>
        <taxon>Macrostomidae</taxon>
        <taxon>Macrostomum</taxon>
    </lineage>
</organism>
<protein>
    <submittedName>
        <fullName evidence="4">Uncharacterized protein</fullName>
    </submittedName>
</protein>
<evidence type="ECO:0000313" key="4">
    <source>
        <dbReference type="WBParaSite" id="maker-unitig_8405-snap-gene-0.2-mRNA-1"/>
    </source>
</evidence>
<feature type="transmembrane region" description="Helical" evidence="2">
    <location>
        <begin position="68"/>
        <end position="89"/>
    </location>
</feature>
<feature type="transmembrane region" description="Helical" evidence="2">
    <location>
        <begin position="101"/>
        <end position="118"/>
    </location>
</feature>
<keyword evidence="2" id="KW-1133">Transmembrane helix</keyword>
<proteinExistence type="predicted"/>
<dbReference type="Proteomes" id="UP000095280">
    <property type="component" value="Unplaced"/>
</dbReference>
<evidence type="ECO:0000256" key="2">
    <source>
        <dbReference type="SAM" id="Phobius"/>
    </source>
</evidence>
<feature type="transmembrane region" description="Helical" evidence="2">
    <location>
        <begin position="39"/>
        <end position="61"/>
    </location>
</feature>
<sequence>MGDLDSQSKWLKLAFFFTVIGFCLLLFTSFGWGSAGGQATAVLAFFFYTGAIVLITAYIFVDEANNKIVLIVFAVAAILAGILVLVQIFASRAPYNSTKGFLSGCSGIAAGVMAVLSLKMNFPTVVVLLLLPQLLVVGSQSTPPSAKACRWNLASCQTACGSVRPAVLVQAGAAAASCPECMCSSSSSSSSSVRDKDSNSALPGAVADADVSKLSQLASDLSSVLNALADRLLTAQPTATTAAAATTTAPASPRCQWLRGCGLSCREFGYRMESGDGCPLCQCRGSAREACDCRCRRRVSQAAEAAEMACACDCVQEDGATTALSSSSGSSTWPPVSASAATSAAATAFEVAELASAASAAAPPLRAPRREAEAEAELWRVDLSDDPIESICRDRQRRFLHSPTPLPPPAPPLPPPQPPPPPPAPPPLTPTPPPPPPPPPRKQASSSRRSKAVRNCLDMP</sequence>
<dbReference type="AlphaFoldDB" id="A0A1I8FU50"/>
<feature type="region of interest" description="Disordered" evidence="1">
    <location>
        <begin position="399"/>
        <end position="460"/>
    </location>
</feature>
<keyword evidence="2" id="KW-0812">Transmembrane</keyword>
<feature type="compositionally biased region" description="Pro residues" evidence="1">
    <location>
        <begin position="404"/>
        <end position="441"/>
    </location>
</feature>
<keyword evidence="3" id="KW-1185">Reference proteome</keyword>
<feature type="transmembrane region" description="Helical" evidence="2">
    <location>
        <begin position="125"/>
        <end position="142"/>
    </location>
</feature>
<evidence type="ECO:0000313" key="3">
    <source>
        <dbReference type="Proteomes" id="UP000095280"/>
    </source>
</evidence>
<accession>A0A1I8FU50</accession>
<reference evidence="4" key="1">
    <citation type="submission" date="2016-11" db="UniProtKB">
        <authorList>
            <consortium name="WormBaseParasite"/>
        </authorList>
    </citation>
    <scope>IDENTIFICATION</scope>
</reference>
<dbReference type="WBParaSite" id="maker-unitig_8405-snap-gene-0.2-mRNA-1">
    <property type="protein sequence ID" value="maker-unitig_8405-snap-gene-0.2-mRNA-1"/>
    <property type="gene ID" value="maker-unitig_8405-snap-gene-0.2"/>
</dbReference>
<name>A0A1I8FU50_9PLAT</name>
<keyword evidence="2" id="KW-0472">Membrane</keyword>
<evidence type="ECO:0000256" key="1">
    <source>
        <dbReference type="SAM" id="MobiDB-lite"/>
    </source>
</evidence>
<feature type="transmembrane region" description="Helical" evidence="2">
    <location>
        <begin position="12"/>
        <end position="33"/>
    </location>
</feature>